<dbReference type="EMBL" id="SAXY01000007">
    <property type="protein sequence ID" value="TXJ47039.1"/>
    <property type="molecule type" value="Genomic_DNA"/>
</dbReference>
<organism evidence="1 3">
    <name type="scientific">Brachyspira pilosicoli</name>
    <name type="common">Serpulina pilosicoli</name>
    <dbReference type="NCBI Taxonomy" id="52584"/>
    <lineage>
        <taxon>Bacteria</taxon>
        <taxon>Pseudomonadati</taxon>
        <taxon>Spirochaetota</taxon>
        <taxon>Spirochaetia</taxon>
        <taxon>Brachyspirales</taxon>
        <taxon>Brachyspiraceae</taxon>
        <taxon>Brachyspira</taxon>
    </lineage>
</organism>
<evidence type="ECO:0000313" key="1">
    <source>
        <dbReference type="EMBL" id="TXJ47039.1"/>
    </source>
</evidence>
<sequence>MNKPPTRKFKNYNKKLVKIILDNIDDDDYFYNKKVNWEDWVIMRVDVDNAVKKLNFDTSIEYSAMLLEDILYVLKEY</sequence>
<proteinExistence type="predicted"/>
<reference evidence="1 3" key="1">
    <citation type="journal article" date="1992" name="Lakartidningen">
        <title>[Penicillin V and not amoxicillin is the first choice preparation in acute otitis].</title>
        <authorList>
            <person name="Kamme C."/>
            <person name="Lundgren K."/>
            <person name="Prellner K."/>
        </authorList>
    </citation>
    <scope>NUCLEOTIDE SEQUENCE [LARGE SCALE GENOMIC DNA]</scope>
    <source>
        <strain evidence="1 3">PC5538III-hc</strain>
    </source>
</reference>
<protein>
    <submittedName>
        <fullName evidence="1">Uncharacterized protein</fullName>
    </submittedName>
</protein>
<name>A0A381A9V5_BRAPL</name>
<reference evidence="2" key="3">
    <citation type="submission" date="2022-06" db="EMBL/GenBank/DDBJ databases">
        <title>Brachyspira pilosicoli from pigs in Switzerland.</title>
        <authorList>
            <person name="Schmitt S."/>
            <person name="Arnold M."/>
            <person name="Rossano A."/>
            <person name="Perreten V."/>
        </authorList>
    </citation>
    <scope>NUCLEOTIDE SEQUENCE</scope>
    <source>
        <strain evidence="2">MEI4028</strain>
    </source>
</reference>
<dbReference type="Proteomes" id="UP000323176">
    <property type="component" value="Unassembled WGS sequence"/>
</dbReference>
<reference evidence="1" key="2">
    <citation type="submission" date="2019-01" db="EMBL/GenBank/DDBJ databases">
        <authorList>
            <person name="Thorell K."/>
        </authorList>
    </citation>
    <scope>NUCLEOTIDE SEQUENCE</scope>
    <source>
        <strain evidence="1">PC5538III-hc</strain>
    </source>
</reference>
<dbReference type="RefSeq" id="WP_013243180.1">
    <property type="nucleotide sequence ID" value="NZ_CALHJJ010000002.1"/>
</dbReference>
<accession>A0A381A9V5</accession>
<evidence type="ECO:0000313" key="2">
    <source>
        <dbReference type="EMBL" id="WIH95304.1"/>
    </source>
</evidence>
<dbReference type="OrthoDB" id="308375at2"/>
<evidence type="ECO:0000313" key="3">
    <source>
        <dbReference type="Proteomes" id="UP000323176"/>
    </source>
</evidence>
<dbReference type="EMBL" id="CP098754">
    <property type="protein sequence ID" value="WIH95304.1"/>
    <property type="molecule type" value="Genomic_DNA"/>
</dbReference>
<dbReference type="OMA" id="WEEWVIM"/>
<dbReference type="Proteomes" id="UP001242021">
    <property type="component" value="Chromosome"/>
</dbReference>
<dbReference type="AlphaFoldDB" id="A0A381A9V5"/>
<gene>
    <name evidence="1" type="ORF">EPJ72_00570</name>
    <name evidence="2" type="ORF">NEH99_01895</name>
</gene>
<dbReference type="GeneID" id="56438803"/>